<evidence type="ECO:0000313" key="3">
    <source>
        <dbReference type="Proteomes" id="UP000249757"/>
    </source>
</evidence>
<gene>
    <name evidence="2" type="ORF">Ptr86124_002754</name>
    <name evidence="1" type="ORF">Ptr86124_010108</name>
</gene>
<reference evidence="1" key="2">
    <citation type="journal article" date="2022" name="bioRxiv">
        <title>A global pangenome for the wheat fungal pathogen Pyrenophora tritici-repentis and prediction of effector protein structural homology.</title>
        <authorList>
            <person name="Moolhuijzen P."/>
            <person name="See P.T."/>
            <person name="Shi G."/>
            <person name="Powell H.R."/>
            <person name="Cockram J."/>
            <person name="Jorgensen L.N."/>
            <person name="Benslimane H."/>
            <person name="Strelkov S.E."/>
            <person name="Turner J."/>
            <person name="Liu Z."/>
            <person name="Moffat C.S."/>
        </authorList>
    </citation>
    <scope>NUCLEOTIDE SEQUENCE</scope>
    <source>
        <strain evidence="1">86-124</strain>
    </source>
</reference>
<dbReference type="Proteomes" id="UP000249757">
    <property type="component" value="Unassembled WGS sequence"/>
</dbReference>
<evidence type="ECO:0000313" key="2">
    <source>
        <dbReference type="EMBL" id="KAI1519626.1"/>
    </source>
</evidence>
<reference evidence="1" key="1">
    <citation type="submission" date="2021-05" db="EMBL/GenBank/DDBJ databases">
        <authorList>
            <person name="Moolhuijzen P.M."/>
            <person name="Moffat C.S."/>
        </authorList>
    </citation>
    <scope>NUCLEOTIDE SEQUENCE</scope>
    <source>
        <strain evidence="1">86-124</strain>
    </source>
</reference>
<protein>
    <submittedName>
        <fullName evidence="1">Uncharacterized protein</fullName>
    </submittedName>
</protein>
<accession>A0A922SXS1</accession>
<name>A0A922SXS1_9PLEO</name>
<proteinExistence type="predicted"/>
<keyword evidence="3" id="KW-1185">Reference proteome</keyword>
<evidence type="ECO:0000313" key="1">
    <source>
        <dbReference type="EMBL" id="KAI1510987.1"/>
    </source>
</evidence>
<dbReference type="EMBL" id="NRDI02000002">
    <property type="protein sequence ID" value="KAI1519626.1"/>
    <property type="molecule type" value="Genomic_DNA"/>
</dbReference>
<sequence length="47" mass="5092">MRLTSRLLMKSVEEERDQASASALKGAALDAKRPGTTRAHATLILLI</sequence>
<dbReference type="EMBL" id="NRDI02000015">
    <property type="protein sequence ID" value="KAI1510987.1"/>
    <property type="molecule type" value="Genomic_DNA"/>
</dbReference>
<comment type="caution">
    <text evidence="1">The sequence shown here is derived from an EMBL/GenBank/DDBJ whole genome shotgun (WGS) entry which is preliminary data.</text>
</comment>
<organism evidence="1 3">
    <name type="scientific">Pyrenophora tritici-repentis</name>
    <dbReference type="NCBI Taxonomy" id="45151"/>
    <lineage>
        <taxon>Eukaryota</taxon>
        <taxon>Fungi</taxon>
        <taxon>Dikarya</taxon>
        <taxon>Ascomycota</taxon>
        <taxon>Pezizomycotina</taxon>
        <taxon>Dothideomycetes</taxon>
        <taxon>Pleosporomycetidae</taxon>
        <taxon>Pleosporales</taxon>
        <taxon>Pleosporineae</taxon>
        <taxon>Pleosporaceae</taxon>
        <taxon>Pyrenophora</taxon>
    </lineage>
</organism>
<dbReference type="AlphaFoldDB" id="A0A922SXS1"/>
<reference evidence="3" key="3">
    <citation type="journal article" date="2022" name="Microb. Genom.">
        <title>A global pangenome for the wheat fungal pathogen Pyrenophora tritici-repentis and prediction of effector protein structural homology.</title>
        <authorList>
            <person name="Moolhuijzen P.M."/>
            <person name="See P.T."/>
            <person name="Shi G."/>
            <person name="Powell H.R."/>
            <person name="Cockram J."/>
            <person name="Jorgensen L.N."/>
            <person name="Benslimane H."/>
            <person name="Strelkov S.E."/>
            <person name="Turner J."/>
            <person name="Liu Z."/>
            <person name="Moffat C.S."/>
        </authorList>
    </citation>
    <scope>NUCLEOTIDE SEQUENCE [LARGE SCALE GENOMIC DNA]</scope>
</reference>